<comment type="cofactor">
    <cofactor evidence="1">
        <name>FAD</name>
        <dbReference type="ChEBI" id="CHEBI:57692"/>
    </cofactor>
</comment>
<dbReference type="Gene3D" id="3.40.250.10">
    <property type="entry name" value="Rhodanese-like domain"/>
    <property type="match status" value="1"/>
</dbReference>
<dbReference type="Gene3D" id="3.50.50.60">
    <property type="entry name" value="FAD/NAD(P)-binding domain"/>
    <property type="match status" value="2"/>
</dbReference>
<dbReference type="InterPro" id="IPR016156">
    <property type="entry name" value="FAD/NAD-linked_Rdtase_dimer_sf"/>
</dbReference>
<dbReference type="InterPro" id="IPR023753">
    <property type="entry name" value="FAD/NAD-binding_dom"/>
</dbReference>
<accession>A0A1V1PCX9</accession>
<dbReference type="PANTHER" id="PTHR43429:SF1">
    <property type="entry name" value="NAD(P)H SULFUR OXIDOREDUCTASE (COA-DEPENDENT)"/>
    <property type="match status" value="1"/>
</dbReference>
<evidence type="ECO:0000256" key="5">
    <source>
        <dbReference type="ARBA" id="ARBA00023002"/>
    </source>
</evidence>
<comment type="similarity">
    <text evidence="2">Belongs to the class-III pyridine nucleotide-disulfide oxidoreductase family.</text>
</comment>
<evidence type="ECO:0000313" key="9">
    <source>
        <dbReference type="Proteomes" id="UP000189670"/>
    </source>
</evidence>
<feature type="domain" description="Rhodanese" evidence="7">
    <location>
        <begin position="530"/>
        <end position="594"/>
    </location>
</feature>
<dbReference type="InterPro" id="IPR050260">
    <property type="entry name" value="FAD-bd_OxRdtase"/>
</dbReference>
<evidence type="ECO:0000256" key="6">
    <source>
        <dbReference type="ARBA" id="ARBA00023284"/>
    </source>
</evidence>
<keyword evidence="6" id="KW-0676">Redox-active center</keyword>
<dbReference type="PRINTS" id="PR00368">
    <property type="entry name" value="FADPNR"/>
</dbReference>
<dbReference type="AlphaFoldDB" id="A0A1V1PCX9"/>
<sequence length="597" mass="64465">MRENRIMAACQKLRKKREQSHKGDNMSKHVVIIGGVALGPKAACRMKRLDPDIQVTMIDRDSYISYGGCGIPYYVGGDVTEIEGLCSTSAHVVRDTNYFERVKGISVLTQTEALVIDRPNKAIRIRNLIQQTEDKITYDQLVLGLGASPIIPEIPGIELPGVTAVTNLHQAEKIKTLVSKGKVSRAVIIGGGAIGIEMAEALTDLWGVETTLIEMLDQLLPTSFGPDMARAIESHMKENGVNLRLNEAVTKIVGTPEKGVQGVETNASNIPCDLVIMAVGVRPNTNMAKSAGLPVGRFGGLIVDNSLRTVDPDIYAGGDCIEMTNLITGQCHPLPLGSLANRHGRIIGTNIVGGCEQFKGTVGSFCLKVFEMGIARAGITVKQAQKAGFDPIHTVVLQGDRAHFYPSMELMAIKLIADRRTRQILGIEAIGKGGDAVKARVDAVAAILPHKPLISDISNLEVAYAPPYASAMDIINAAGNSLENILEGRQRPIDTIDFLDAFKKGDIRVLDVRSPVQAGPFVEKYGDRWINIDQMELKQQLSTVPGNESLMLVCGSGARSYEAQLLLKSEGINANTQNIQGGIGMIKFSEPEFLPKE</sequence>
<organism evidence="8 9">
    <name type="scientific">Candidatus Magnetoglobus multicellularis str. Araruama</name>
    <dbReference type="NCBI Taxonomy" id="890399"/>
    <lineage>
        <taxon>Bacteria</taxon>
        <taxon>Pseudomonadati</taxon>
        <taxon>Thermodesulfobacteriota</taxon>
        <taxon>Desulfobacteria</taxon>
        <taxon>Desulfobacterales</taxon>
        <taxon>Desulfobacteraceae</taxon>
        <taxon>Candidatus Magnetoglobus</taxon>
    </lineage>
</organism>
<dbReference type="SUPFAM" id="SSF52821">
    <property type="entry name" value="Rhodanese/Cell cycle control phosphatase"/>
    <property type="match status" value="1"/>
</dbReference>
<dbReference type="InterPro" id="IPR036873">
    <property type="entry name" value="Rhodanese-like_dom_sf"/>
</dbReference>
<dbReference type="PANTHER" id="PTHR43429">
    <property type="entry name" value="PYRIDINE NUCLEOTIDE-DISULFIDE OXIDOREDUCTASE DOMAIN-CONTAINING"/>
    <property type="match status" value="1"/>
</dbReference>
<dbReference type="PROSITE" id="PS50206">
    <property type="entry name" value="RHODANESE_3"/>
    <property type="match status" value="1"/>
</dbReference>
<protein>
    <submittedName>
        <fullName evidence="8">FAD-dependent pyridine nucleotide-disulfide oxidoreductase</fullName>
    </submittedName>
</protein>
<comment type="caution">
    <text evidence="8">The sequence shown here is derived from an EMBL/GenBank/DDBJ whole genome shotgun (WGS) entry which is preliminary data.</text>
</comment>
<dbReference type="SUPFAM" id="SSF55424">
    <property type="entry name" value="FAD/NAD-linked reductases, dimerisation (C-terminal) domain"/>
    <property type="match status" value="1"/>
</dbReference>
<keyword evidence="4" id="KW-0274">FAD</keyword>
<dbReference type="CDD" id="cd00158">
    <property type="entry name" value="RHOD"/>
    <property type="match status" value="1"/>
</dbReference>
<evidence type="ECO:0000256" key="3">
    <source>
        <dbReference type="ARBA" id="ARBA00022630"/>
    </source>
</evidence>
<dbReference type="Proteomes" id="UP000189670">
    <property type="component" value="Unassembled WGS sequence"/>
</dbReference>
<dbReference type="PRINTS" id="PR00411">
    <property type="entry name" value="PNDRDTASEI"/>
</dbReference>
<keyword evidence="5" id="KW-0560">Oxidoreductase</keyword>
<evidence type="ECO:0000256" key="1">
    <source>
        <dbReference type="ARBA" id="ARBA00001974"/>
    </source>
</evidence>
<dbReference type="InterPro" id="IPR001763">
    <property type="entry name" value="Rhodanese-like_dom"/>
</dbReference>
<evidence type="ECO:0000256" key="4">
    <source>
        <dbReference type="ARBA" id="ARBA00022827"/>
    </source>
</evidence>
<keyword evidence="3" id="KW-0285">Flavoprotein</keyword>
<dbReference type="Pfam" id="PF02852">
    <property type="entry name" value="Pyr_redox_dim"/>
    <property type="match status" value="1"/>
</dbReference>
<gene>
    <name evidence="8" type="ORF">OMM_01465</name>
</gene>
<dbReference type="InterPro" id="IPR004099">
    <property type="entry name" value="Pyr_nucl-diS_OxRdtase_dimer"/>
</dbReference>
<evidence type="ECO:0000256" key="2">
    <source>
        <dbReference type="ARBA" id="ARBA00009130"/>
    </source>
</evidence>
<evidence type="ECO:0000259" key="7">
    <source>
        <dbReference type="PROSITE" id="PS50206"/>
    </source>
</evidence>
<name>A0A1V1PCX9_9BACT</name>
<dbReference type="InterPro" id="IPR036188">
    <property type="entry name" value="FAD/NAD-bd_sf"/>
</dbReference>
<dbReference type="SUPFAM" id="SSF51905">
    <property type="entry name" value="FAD/NAD(P)-binding domain"/>
    <property type="match status" value="1"/>
</dbReference>
<dbReference type="Pfam" id="PF07992">
    <property type="entry name" value="Pyr_redox_2"/>
    <property type="match status" value="1"/>
</dbReference>
<dbReference type="GO" id="GO:0016491">
    <property type="term" value="F:oxidoreductase activity"/>
    <property type="evidence" value="ECO:0007669"/>
    <property type="project" value="UniProtKB-KW"/>
</dbReference>
<evidence type="ECO:0000313" key="8">
    <source>
        <dbReference type="EMBL" id="ETR72747.1"/>
    </source>
</evidence>
<proteinExistence type="inferred from homology"/>
<reference evidence="9" key="1">
    <citation type="submission" date="2012-11" db="EMBL/GenBank/DDBJ databases">
        <authorList>
            <person name="Lucero-Rivera Y.E."/>
            <person name="Tovar-Ramirez D."/>
        </authorList>
    </citation>
    <scope>NUCLEOTIDE SEQUENCE [LARGE SCALE GENOMIC DNA]</scope>
    <source>
        <strain evidence="9">Araruama</strain>
    </source>
</reference>
<dbReference type="EMBL" id="ATBP01000116">
    <property type="protein sequence ID" value="ETR72747.1"/>
    <property type="molecule type" value="Genomic_DNA"/>
</dbReference>